<evidence type="ECO:0000256" key="4">
    <source>
        <dbReference type="ARBA" id="ARBA00072316"/>
    </source>
</evidence>
<evidence type="ECO:0000256" key="1">
    <source>
        <dbReference type="ARBA" id="ARBA00006901"/>
    </source>
</evidence>
<feature type="compositionally biased region" description="Acidic residues" evidence="6">
    <location>
        <begin position="251"/>
        <end position="261"/>
    </location>
</feature>
<dbReference type="OrthoDB" id="1708588at2759"/>
<dbReference type="GeneID" id="114474518"/>
<dbReference type="InterPro" id="IPR001611">
    <property type="entry name" value="Leu-rich_rpt"/>
</dbReference>
<dbReference type="FunFam" id="3.80.10.10:FF:000168">
    <property type="entry name" value="Distal membrane arm assembly complex 2"/>
    <property type="match status" value="1"/>
</dbReference>
<feature type="region of interest" description="Disordered" evidence="6">
    <location>
        <begin position="251"/>
        <end position="272"/>
    </location>
</feature>
<organism evidence="7 8">
    <name type="scientific">Gouania willdenowi</name>
    <name type="common">Blunt-snouted clingfish</name>
    <name type="synonym">Lepadogaster willdenowi</name>
    <dbReference type="NCBI Taxonomy" id="441366"/>
    <lineage>
        <taxon>Eukaryota</taxon>
        <taxon>Metazoa</taxon>
        <taxon>Chordata</taxon>
        <taxon>Craniata</taxon>
        <taxon>Vertebrata</taxon>
        <taxon>Euteleostomi</taxon>
        <taxon>Actinopterygii</taxon>
        <taxon>Neopterygii</taxon>
        <taxon>Teleostei</taxon>
        <taxon>Neoteleostei</taxon>
        <taxon>Acanthomorphata</taxon>
        <taxon>Ovalentaria</taxon>
        <taxon>Blenniimorphae</taxon>
        <taxon>Blenniiformes</taxon>
        <taxon>Gobiesocoidei</taxon>
        <taxon>Gobiesocidae</taxon>
        <taxon>Gobiesocinae</taxon>
        <taxon>Gouania</taxon>
    </lineage>
</organism>
<sequence>MAANMSACLLALHRCCQYPALALVARRQWSSSPAPPPLHRRLLLFLTQQYSDIEMLISWSSRRTRKQLHKKNVYYGYTESFYGRDVASAYFVLRMKGTFRYVGQSEWYGADQRNKLGLFEDWEFLNYKERQLEEVDLSDTEINYTGLSNIEVQRSLKTLKVSHCPEVDDWFLEKLHIFEDTLEELDISHCPRITIGGLAALRNLKGLKRLNVSSLAKISNPGLVIILLEEMLPQCDITATGYKLDLDPVMDNEEEEEEEEMEKEKNLFQRWR</sequence>
<dbReference type="Proteomes" id="UP000694680">
    <property type="component" value="Chromosome 13"/>
</dbReference>
<evidence type="ECO:0000256" key="5">
    <source>
        <dbReference type="ARBA" id="ARBA00076566"/>
    </source>
</evidence>
<gene>
    <name evidence="7" type="primary">dmac2</name>
</gene>
<dbReference type="SUPFAM" id="SSF52047">
    <property type="entry name" value="RNI-like"/>
    <property type="match status" value="1"/>
</dbReference>
<proteinExistence type="inferred from homology"/>
<accession>A0A8C5G468</accession>
<evidence type="ECO:0000256" key="3">
    <source>
        <dbReference type="ARBA" id="ARBA00062608"/>
    </source>
</evidence>
<dbReference type="AlphaFoldDB" id="A0A8C5G468"/>
<evidence type="ECO:0000256" key="2">
    <source>
        <dbReference type="ARBA" id="ARBA00057777"/>
    </source>
</evidence>
<protein>
    <recommendedName>
        <fullName evidence="4">Distal membrane-arm assembly complex protein 2</fullName>
    </recommendedName>
    <alternativeName>
        <fullName evidence="5">ATP synthase subunit s-like protein</fullName>
    </alternativeName>
</protein>
<evidence type="ECO:0000256" key="6">
    <source>
        <dbReference type="SAM" id="MobiDB-lite"/>
    </source>
</evidence>
<name>A0A8C5G468_GOUWI</name>
<dbReference type="Ensembl" id="ENSGWIT00000014435.1">
    <property type="protein sequence ID" value="ENSGWIP00000012979.1"/>
    <property type="gene ID" value="ENSGWIG00000007493.1"/>
</dbReference>
<dbReference type="Gene3D" id="3.80.10.10">
    <property type="entry name" value="Ribonuclease Inhibitor"/>
    <property type="match status" value="1"/>
</dbReference>
<comment type="similarity">
    <text evidence="1">Belongs to the ATP synthase subunit s family.</text>
</comment>
<reference evidence="7" key="3">
    <citation type="submission" date="2025-09" db="UniProtKB">
        <authorList>
            <consortium name="Ensembl"/>
        </authorList>
    </citation>
    <scope>IDENTIFICATION</scope>
</reference>
<comment type="function">
    <text evidence="2">Required for the assembly of the mitochondrial NADH:ubiquinone oxidoreductase complex (complex I). Involved in the assembly of the distal region of complex I.</text>
</comment>
<reference evidence="7" key="2">
    <citation type="submission" date="2025-08" db="UniProtKB">
        <authorList>
            <consortium name="Ensembl"/>
        </authorList>
    </citation>
    <scope>IDENTIFICATION</scope>
</reference>
<feature type="compositionally biased region" description="Basic and acidic residues" evidence="6">
    <location>
        <begin position="262"/>
        <end position="272"/>
    </location>
</feature>
<evidence type="ECO:0000313" key="8">
    <source>
        <dbReference type="Proteomes" id="UP000694680"/>
    </source>
</evidence>
<evidence type="ECO:0000313" key="7">
    <source>
        <dbReference type="Ensembl" id="ENSGWIP00000012979.1"/>
    </source>
</evidence>
<dbReference type="InterPro" id="IPR032675">
    <property type="entry name" value="LRR_dom_sf"/>
</dbReference>
<keyword evidence="8" id="KW-1185">Reference proteome</keyword>
<comment type="subunit">
    <text evidence="3">Interacts with incompletely assembled mitochondrial NADH:ubiquinone oxidoreductase complex (complex I).</text>
</comment>
<dbReference type="Pfam" id="PF13516">
    <property type="entry name" value="LRR_6"/>
    <property type="match status" value="1"/>
</dbReference>
<dbReference type="CTD" id="55101"/>
<reference evidence="7" key="1">
    <citation type="submission" date="2020-06" db="EMBL/GenBank/DDBJ databases">
        <authorList>
            <consortium name="Wellcome Sanger Institute Data Sharing"/>
        </authorList>
    </citation>
    <scope>NUCLEOTIDE SEQUENCE [LARGE SCALE GENOMIC DNA]</scope>
</reference>
<dbReference type="RefSeq" id="XP_028320703.1">
    <property type="nucleotide sequence ID" value="XM_028464902.1"/>
</dbReference>